<dbReference type="OrthoDB" id="5392603at2"/>
<evidence type="ECO:0000259" key="8">
    <source>
        <dbReference type="Pfam" id="PF25917"/>
    </source>
</evidence>
<dbReference type="GO" id="GO:1990281">
    <property type="term" value="C:efflux pump complex"/>
    <property type="evidence" value="ECO:0007669"/>
    <property type="project" value="TreeGrafter"/>
</dbReference>
<dbReference type="GO" id="GO:0015562">
    <property type="term" value="F:efflux transmembrane transporter activity"/>
    <property type="evidence" value="ECO:0007669"/>
    <property type="project" value="TreeGrafter"/>
</dbReference>
<dbReference type="InterPro" id="IPR058792">
    <property type="entry name" value="Beta-barrel_RND_2"/>
</dbReference>
<proteinExistence type="inferred from homology"/>
<dbReference type="RefSeq" id="WP_158739534.1">
    <property type="nucleotide sequence ID" value="NZ_WSLF01000002.1"/>
</dbReference>
<evidence type="ECO:0000256" key="2">
    <source>
        <dbReference type="ARBA" id="ARBA00022448"/>
    </source>
</evidence>
<feature type="domain" description="YknX-like C-terminal permuted SH3-like" evidence="10">
    <location>
        <begin position="355"/>
        <end position="421"/>
    </location>
</feature>
<evidence type="ECO:0000256" key="5">
    <source>
        <dbReference type="ARBA" id="ARBA00058766"/>
    </source>
</evidence>
<dbReference type="Gene3D" id="2.40.50.100">
    <property type="match status" value="2"/>
</dbReference>
<dbReference type="PROSITE" id="PS51257">
    <property type="entry name" value="PROKAR_LIPOPROTEIN"/>
    <property type="match status" value="1"/>
</dbReference>
<dbReference type="InterPro" id="IPR006143">
    <property type="entry name" value="RND_pump_MFP"/>
</dbReference>
<evidence type="ECO:0000256" key="7">
    <source>
        <dbReference type="SAM" id="SignalP"/>
    </source>
</evidence>
<feature type="chain" id="PRO_5038581891" evidence="7">
    <location>
        <begin position="21"/>
        <end position="425"/>
    </location>
</feature>
<dbReference type="Proteomes" id="UP000483018">
    <property type="component" value="Unassembled WGS sequence"/>
</dbReference>
<comment type="function">
    <text evidence="5">CzcA and CzcB together would act in zinc efflux nearly as effectively as the complete czc efflux system (CzcABC). The CzcB protein is thought to funnel zinc cations to the CzcA transport protein.</text>
</comment>
<dbReference type="Gene3D" id="1.10.287.470">
    <property type="entry name" value="Helix hairpin bin"/>
    <property type="match status" value="3"/>
</dbReference>
<dbReference type="SUPFAM" id="SSF111369">
    <property type="entry name" value="HlyD-like secretion proteins"/>
    <property type="match status" value="2"/>
</dbReference>
<reference evidence="11 12" key="1">
    <citation type="submission" date="2019-12" db="EMBL/GenBank/DDBJ databases">
        <title>Defluviitalea raffinosedens, isolated from a biogas fermenter, genome sequencing and characterization.</title>
        <authorList>
            <person name="Rettenmaier R."/>
            <person name="Schneider M."/>
            <person name="Neuhaus K."/>
            <person name="Liebl W."/>
            <person name="Zverlov V."/>
        </authorList>
    </citation>
    <scope>NUCLEOTIDE SEQUENCE [LARGE SCALE GENOMIC DNA]</scope>
    <source>
        <strain evidence="11 12">249c-K6</strain>
    </source>
</reference>
<name>A0A7C8LUD1_9FIRM</name>
<dbReference type="InterPro" id="IPR058625">
    <property type="entry name" value="MdtA-like_BSH"/>
</dbReference>
<feature type="domain" description="CusB-like beta-barrel" evidence="9">
    <location>
        <begin position="273"/>
        <end position="347"/>
    </location>
</feature>
<evidence type="ECO:0000256" key="4">
    <source>
        <dbReference type="ARBA" id="ARBA00043263"/>
    </source>
</evidence>
<organism evidence="11 12">
    <name type="scientific">Defluviitalea raffinosedens</name>
    <dbReference type="NCBI Taxonomy" id="1450156"/>
    <lineage>
        <taxon>Bacteria</taxon>
        <taxon>Bacillati</taxon>
        <taxon>Bacillota</taxon>
        <taxon>Clostridia</taxon>
        <taxon>Lachnospirales</taxon>
        <taxon>Defluviitaleaceae</taxon>
        <taxon>Defluviitalea</taxon>
    </lineage>
</organism>
<dbReference type="GO" id="GO:0046686">
    <property type="term" value="P:response to cadmium ion"/>
    <property type="evidence" value="ECO:0007669"/>
    <property type="project" value="UniProtKB-KW"/>
</dbReference>
<accession>A0A7C8LUD1</accession>
<comment type="similarity">
    <text evidence="1">Belongs to the membrane fusion protein (MFP) (TC 8.A.1) family.</text>
</comment>
<dbReference type="FunFam" id="2.40.420.20:FF:000006">
    <property type="entry name" value="RND family efflux transporter MFP subunit"/>
    <property type="match status" value="1"/>
</dbReference>
<keyword evidence="6" id="KW-0175">Coiled coil</keyword>
<dbReference type="NCBIfam" id="TIGR01730">
    <property type="entry name" value="RND_mfp"/>
    <property type="match status" value="1"/>
</dbReference>
<evidence type="ECO:0000256" key="3">
    <source>
        <dbReference type="ARBA" id="ARBA00022833"/>
    </source>
</evidence>
<dbReference type="FunFam" id="2.40.30.170:FF:000010">
    <property type="entry name" value="Efflux RND transporter periplasmic adaptor subunit"/>
    <property type="match status" value="1"/>
</dbReference>
<dbReference type="Gene3D" id="2.40.30.170">
    <property type="match status" value="1"/>
</dbReference>
<keyword evidence="12" id="KW-1185">Reference proteome</keyword>
<keyword evidence="7" id="KW-0732">Signal</keyword>
<keyword evidence="4" id="KW-0105">Cadmium resistance</keyword>
<feature type="domain" description="Multidrug resistance protein MdtA-like barrel-sandwich hybrid" evidence="8">
    <location>
        <begin position="63"/>
        <end position="268"/>
    </location>
</feature>
<feature type="coiled-coil region" evidence="6">
    <location>
        <begin position="207"/>
        <end position="241"/>
    </location>
</feature>
<feature type="signal peptide" evidence="7">
    <location>
        <begin position="1"/>
        <end position="20"/>
    </location>
</feature>
<keyword evidence="3" id="KW-0862">Zinc</keyword>
<evidence type="ECO:0000256" key="1">
    <source>
        <dbReference type="ARBA" id="ARBA00009477"/>
    </source>
</evidence>
<evidence type="ECO:0000259" key="10">
    <source>
        <dbReference type="Pfam" id="PF25989"/>
    </source>
</evidence>
<dbReference type="EMBL" id="WSLF01000002">
    <property type="protein sequence ID" value="KAE9636282.1"/>
    <property type="molecule type" value="Genomic_DNA"/>
</dbReference>
<feature type="coiled-coil region" evidence="6">
    <location>
        <begin position="96"/>
        <end position="163"/>
    </location>
</feature>
<evidence type="ECO:0000256" key="6">
    <source>
        <dbReference type="SAM" id="Coils"/>
    </source>
</evidence>
<sequence length="425" mass="46255">MKMKRLIPMVLALGILTAGCGQTNQEVMNETEEKATPVKVEQVSKGQISNTFTYGGKINPKQQITVSSKIAGKVKAVNFDIGDVVKAGDILFTLDETDLKNTIRTLEAQIKSAEAAVNMSKVGLNSAKGSQQEQQKNQLESNLQMAEIKLQDAKKAYEDMKALYEIGSASKQQLDQMKTAYDTAAIGYNSAKEAYDLFINKLSKESVEQAQTQVAQAMASKESLEVQLANAYETLKDAAVRSPIDGIVSSRTIDAGEMVSGAVAPFTIIQMDTVFVEVNVSEQVINKLEKGQKVDVYVSSAFSEPFEGTIYAISPAADQTFTYPVKIEIPNKDGLLKPGMFAEVEFAVDTVKDALIVPREAVLNEGDIYYVYIVEGDRAKKTEVKLGLDNGKEVEVVEGLTEGAQLIVKGQNYLEDGGKVQITEN</sequence>
<evidence type="ECO:0000313" key="12">
    <source>
        <dbReference type="Proteomes" id="UP000483018"/>
    </source>
</evidence>
<evidence type="ECO:0000259" key="9">
    <source>
        <dbReference type="Pfam" id="PF25954"/>
    </source>
</evidence>
<dbReference type="Pfam" id="PF25917">
    <property type="entry name" value="BSH_RND"/>
    <property type="match status" value="1"/>
</dbReference>
<comment type="caution">
    <text evidence="11">The sequence shown here is derived from an EMBL/GenBank/DDBJ whole genome shotgun (WGS) entry which is preliminary data.</text>
</comment>
<dbReference type="Gene3D" id="2.40.420.20">
    <property type="match status" value="1"/>
</dbReference>
<evidence type="ECO:0000313" key="11">
    <source>
        <dbReference type="EMBL" id="KAE9636282.1"/>
    </source>
</evidence>
<protein>
    <submittedName>
        <fullName evidence="11">Efflux RND transporter periplasmic adaptor subunit</fullName>
    </submittedName>
</protein>
<dbReference type="PANTHER" id="PTHR30469">
    <property type="entry name" value="MULTIDRUG RESISTANCE PROTEIN MDTA"/>
    <property type="match status" value="1"/>
</dbReference>
<dbReference type="Pfam" id="PF25989">
    <property type="entry name" value="YknX_C"/>
    <property type="match status" value="1"/>
</dbReference>
<dbReference type="InterPro" id="IPR058637">
    <property type="entry name" value="YknX-like_C"/>
</dbReference>
<dbReference type="AlphaFoldDB" id="A0A7C8LUD1"/>
<dbReference type="Pfam" id="PF25954">
    <property type="entry name" value="Beta-barrel_RND_2"/>
    <property type="match status" value="1"/>
</dbReference>
<keyword evidence="2" id="KW-0813">Transport</keyword>
<gene>
    <name evidence="11" type="ORF">GND95_03955</name>
</gene>